<keyword evidence="7" id="KW-1185">Reference proteome</keyword>
<keyword evidence="2 4" id="KW-0238">DNA-binding</keyword>
<feature type="domain" description="HTH tetR-type" evidence="5">
    <location>
        <begin position="10"/>
        <end position="70"/>
    </location>
</feature>
<proteinExistence type="predicted"/>
<accession>A0A1Y0I8N1</accession>
<name>A0A1Y0I8N1_9GAMM</name>
<dbReference type="EMBL" id="CP021425">
    <property type="protein sequence ID" value="ARU56600.1"/>
    <property type="molecule type" value="Genomic_DNA"/>
</dbReference>
<evidence type="ECO:0000313" key="7">
    <source>
        <dbReference type="Proteomes" id="UP000196027"/>
    </source>
</evidence>
<dbReference type="PANTHER" id="PTHR47752:SF1">
    <property type="entry name" value="HTH-TYPE TRANSCRIPTIONAL REPRESSOR FABR"/>
    <property type="match status" value="1"/>
</dbReference>
<feature type="DNA-binding region" description="H-T-H motif" evidence="4">
    <location>
        <begin position="33"/>
        <end position="52"/>
    </location>
</feature>
<dbReference type="PANTHER" id="PTHR47752">
    <property type="entry name" value="HTH-TYPE TRANSCRIPTIONAL REPRESSOR FABR"/>
    <property type="match status" value="1"/>
</dbReference>
<dbReference type="FunFam" id="1.10.10.60:FF:000034">
    <property type="entry name" value="HTH-type transcriptional repressor FabR"/>
    <property type="match status" value="1"/>
</dbReference>
<dbReference type="GO" id="GO:0003677">
    <property type="term" value="F:DNA binding"/>
    <property type="evidence" value="ECO:0007669"/>
    <property type="project" value="UniProtKB-UniRule"/>
</dbReference>
<dbReference type="NCBIfam" id="NF008402">
    <property type="entry name" value="PRK11202.1"/>
    <property type="match status" value="1"/>
</dbReference>
<evidence type="ECO:0000256" key="2">
    <source>
        <dbReference type="ARBA" id="ARBA00023125"/>
    </source>
</evidence>
<dbReference type="InterPro" id="IPR050692">
    <property type="entry name" value="HTH_transcr_repressor_FabR"/>
</dbReference>
<dbReference type="Gene3D" id="1.10.10.60">
    <property type="entry name" value="Homeodomain-like"/>
    <property type="match status" value="1"/>
</dbReference>
<dbReference type="Gene3D" id="1.10.357.10">
    <property type="entry name" value="Tetracycline Repressor, domain 2"/>
    <property type="match status" value="1"/>
</dbReference>
<sequence length="212" mass="23948">MSTRAEQKQKTRRALMDAALQQLSADRGFASLSLREVAREAGIAPTSFYRHFNELDELGLALVDEAGVTLRQLMRQARKRIQKHGSAVNTSVETFMEYLTNNENLFRLLLREKTGVSKQFRTAIHAEIDHFVSELAEDLAKFAEDKKSPVLDARLVAEAMVSIVFNQGAEALDCTTKEKLRLKENMKLQLRMILLGAEVMHNQALRETTTAI</sequence>
<dbReference type="AlphaFoldDB" id="A0A1Y0I8N1"/>
<dbReference type="RefSeq" id="WP_087461570.1">
    <property type="nucleotide sequence ID" value="NZ_CP021425.1"/>
</dbReference>
<dbReference type="OrthoDB" id="8617654at2"/>
<keyword evidence="3" id="KW-0804">Transcription</keyword>
<dbReference type="Pfam" id="PF21943">
    <property type="entry name" value="TetR_C_46"/>
    <property type="match status" value="1"/>
</dbReference>
<keyword evidence="1" id="KW-0805">Transcription regulation</keyword>
<dbReference type="PROSITE" id="PS50977">
    <property type="entry name" value="HTH_TETR_2"/>
    <property type="match status" value="1"/>
</dbReference>
<evidence type="ECO:0000313" key="6">
    <source>
        <dbReference type="EMBL" id="ARU56600.1"/>
    </source>
</evidence>
<gene>
    <name evidence="6" type="ORF">OLMES_2547</name>
</gene>
<dbReference type="InterPro" id="IPR009057">
    <property type="entry name" value="Homeodomain-like_sf"/>
</dbReference>
<evidence type="ECO:0000259" key="5">
    <source>
        <dbReference type="PROSITE" id="PS50977"/>
    </source>
</evidence>
<evidence type="ECO:0000256" key="3">
    <source>
        <dbReference type="ARBA" id="ARBA00023163"/>
    </source>
</evidence>
<dbReference type="Proteomes" id="UP000196027">
    <property type="component" value="Chromosome"/>
</dbReference>
<protein>
    <submittedName>
        <fullName evidence="6">DNA-binding transcriptional repressor</fullName>
    </submittedName>
</protein>
<evidence type="ECO:0000256" key="4">
    <source>
        <dbReference type="PROSITE-ProRule" id="PRU00335"/>
    </source>
</evidence>
<dbReference type="KEGG" id="ome:OLMES_2547"/>
<dbReference type="Pfam" id="PF00440">
    <property type="entry name" value="TetR_N"/>
    <property type="match status" value="1"/>
</dbReference>
<dbReference type="SUPFAM" id="SSF46689">
    <property type="entry name" value="Homeodomain-like"/>
    <property type="match status" value="1"/>
</dbReference>
<reference evidence="6 7" key="1">
    <citation type="submission" date="2017-05" db="EMBL/GenBank/DDBJ databases">
        <title>Genomic insights into alkan degradation activity of Oleiphilus messinensis.</title>
        <authorList>
            <person name="Kozyavkin S.A."/>
            <person name="Slesarev A.I."/>
            <person name="Golyshin P.N."/>
            <person name="Korzhenkov A."/>
            <person name="Golyshina O.N."/>
            <person name="Toshchakov S.V."/>
        </authorList>
    </citation>
    <scope>NUCLEOTIDE SEQUENCE [LARGE SCALE GENOMIC DNA]</scope>
    <source>
        <strain evidence="6 7">ME102</strain>
    </source>
</reference>
<dbReference type="InterPro" id="IPR054129">
    <property type="entry name" value="DesT_TetR_C"/>
</dbReference>
<dbReference type="InterPro" id="IPR001647">
    <property type="entry name" value="HTH_TetR"/>
</dbReference>
<evidence type="ECO:0000256" key="1">
    <source>
        <dbReference type="ARBA" id="ARBA00023015"/>
    </source>
</evidence>
<organism evidence="6 7">
    <name type="scientific">Oleiphilus messinensis</name>
    <dbReference type="NCBI Taxonomy" id="141451"/>
    <lineage>
        <taxon>Bacteria</taxon>
        <taxon>Pseudomonadati</taxon>
        <taxon>Pseudomonadota</taxon>
        <taxon>Gammaproteobacteria</taxon>
        <taxon>Oceanospirillales</taxon>
        <taxon>Oleiphilaceae</taxon>
        <taxon>Oleiphilus</taxon>
    </lineage>
</organism>